<evidence type="ECO:0000256" key="2">
    <source>
        <dbReference type="ARBA" id="ARBA00016337"/>
    </source>
</evidence>
<dbReference type="PIRSF" id="PIRSF006268">
    <property type="entry name" value="ApbE"/>
    <property type="match status" value="1"/>
</dbReference>
<reference evidence="13" key="1">
    <citation type="journal article" date="2022" name="G3 (Bethesda)">
        <title>Unveiling the complete genome sequence of Alicyclobacillus acidoterrestris DSM 3922T, a taint-producing strain.</title>
        <authorList>
            <person name="Leonardo I.C."/>
            <person name="Barreto Crespo M.T."/>
            <person name="Gaspar F.B."/>
        </authorList>
    </citation>
    <scope>NUCLEOTIDE SEQUENCE [LARGE SCALE GENOMIC DNA]</scope>
    <source>
        <strain evidence="13">DSM 3922</strain>
    </source>
</reference>
<dbReference type="InterPro" id="IPR003374">
    <property type="entry name" value="ApbE-like_sf"/>
</dbReference>
<evidence type="ECO:0000256" key="5">
    <source>
        <dbReference type="ARBA" id="ARBA00022723"/>
    </source>
</evidence>
<comment type="catalytic activity">
    <reaction evidence="9 10">
        <text>L-threonyl-[protein] + FAD = FMN-L-threonyl-[protein] + AMP + H(+)</text>
        <dbReference type="Rhea" id="RHEA:36847"/>
        <dbReference type="Rhea" id="RHEA-COMP:11060"/>
        <dbReference type="Rhea" id="RHEA-COMP:11061"/>
        <dbReference type="ChEBI" id="CHEBI:15378"/>
        <dbReference type="ChEBI" id="CHEBI:30013"/>
        <dbReference type="ChEBI" id="CHEBI:57692"/>
        <dbReference type="ChEBI" id="CHEBI:74257"/>
        <dbReference type="ChEBI" id="CHEBI:456215"/>
        <dbReference type="EC" id="2.7.1.180"/>
    </reaction>
</comment>
<evidence type="ECO:0000256" key="11">
    <source>
        <dbReference type="PIRSR" id="PIRSR006268-2"/>
    </source>
</evidence>
<keyword evidence="4 10" id="KW-0808">Transferase</keyword>
<dbReference type="GO" id="GO:0046872">
    <property type="term" value="F:metal ion binding"/>
    <property type="evidence" value="ECO:0007669"/>
    <property type="project" value="UniProtKB-UniRule"/>
</dbReference>
<dbReference type="PANTHER" id="PTHR30040:SF2">
    <property type="entry name" value="FAD:PROTEIN FMN TRANSFERASE"/>
    <property type="match status" value="1"/>
</dbReference>
<evidence type="ECO:0000256" key="8">
    <source>
        <dbReference type="ARBA" id="ARBA00031306"/>
    </source>
</evidence>
<keyword evidence="5 10" id="KW-0479">Metal-binding</keyword>
<dbReference type="GO" id="GO:0016740">
    <property type="term" value="F:transferase activity"/>
    <property type="evidence" value="ECO:0007669"/>
    <property type="project" value="UniProtKB-UniRule"/>
</dbReference>
<comment type="similarity">
    <text evidence="10">Belongs to the ApbE family.</text>
</comment>
<gene>
    <name evidence="12" type="ORF">K1I37_20345</name>
</gene>
<dbReference type="OrthoDB" id="9778595at2"/>
<dbReference type="InterPro" id="IPR024932">
    <property type="entry name" value="ApbE"/>
</dbReference>
<dbReference type="AlphaFoldDB" id="T0CIR4"/>
<evidence type="ECO:0000313" key="12">
    <source>
        <dbReference type="EMBL" id="UNO48906.1"/>
    </source>
</evidence>
<organism evidence="12 13">
    <name type="scientific">Alicyclobacillus acidoterrestris (strain ATCC 49025 / DSM 3922 / CIP 106132 / NCIMB 13137 / GD3B)</name>
    <dbReference type="NCBI Taxonomy" id="1356854"/>
    <lineage>
        <taxon>Bacteria</taxon>
        <taxon>Bacillati</taxon>
        <taxon>Bacillota</taxon>
        <taxon>Bacilli</taxon>
        <taxon>Bacillales</taxon>
        <taxon>Alicyclobacillaceae</taxon>
        <taxon>Alicyclobacillus</taxon>
    </lineage>
</organism>
<accession>T0CIR4</accession>
<dbReference type="PANTHER" id="PTHR30040">
    <property type="entry name" value="THIAMINE BIOSYNTHESIS LIPOPROTEIN APBE"/>
    <property type="match status" value="1"/>
</dbReference>
<dbReference type="SUPFAM" id="SSF143631">
    <property type="entry name" value="ApbE-like"/>
    <property type="match status" value="1"/>
</dbReference>
<keyword evidence="7 10" id="KW-0460">Magnesium</keyword>
<keyword evidence="6 10" id="KW-0274">FAD</keyword>
<dbReference type="EC" id="2.7.1.180" evidence="1 10"/>
<dbReference type="eggNOG" id="COG1477">
    <property type="taxonomic scope" value="Bacteria"/>
</dbReference>
<dbReference type="RefSeq" id="WP_021295162.1">
    <property type="nucleotide sequence ID" value="NZ_AURB01000046.1"/>
</dbReference>
<comment type="cofactor">
    <cofactor evidence="11">
        <name>Mg(2+)</name>
        <dbReference type="ChEBI" id="CHEBI:18420"/>
    </cofactor>
    <cofactor evidence="11">
        <name>Mn(2+)</name>
        <dbReference type="ChEBI" id="CHEBI:29035"/>
    </cofactor>
    <text evidence="11">Magnesium. Can also use manganese.</text>
</comment>
<evidence type="ECO:0000256" key="3">
    <source>
        <dbReference type="ARBA" id="ARBA00022630"/>
    </source>
</evidence>
<sequence length="307" mass="34439">MTSRTFRAMGTDIYMEIPNSCIGDDFERSRILADAARKMTQLESIFTRFHRDSDLNHINHSTGKWIQIRPCLYEVLQLAKDFFVTTRGLFNPCLGAVMKQLGYSVPFEQIDDNTVRPVIEIPYVSPMHCPFDLRIQGTEYQVWLEPGYQIDLGGIAKGWIVQQIASDLRSVGVHQFVCNAGGDVICDGYNGTRSWSVGIRSPFDTNDHILLLDIHDLAVATSGTYKRTWKNHGQTVHHIIDPFLGVPVQSDMISCSVIHRNLVTAEVQAKVALIMGTEKGIPWLNNQDCAGWVIITQNGTVVKSCNL</sequence>
<evidence type="ECO:0000256" key="4">
    <source>
        <dbReference type="ARBA" id="ARBA00022679"/>
    </source>
</evidence>
<evidence type="ECO:0000256" key="10">
    <source>
        <dbReference type="PIRNR" id="PIRNR006268"/>
    </source>
</evidence>
<keyword evidence="3 10" id="KW-0285">Flavoprotein</keyword>
<dbReference type="EMBL" id="CP080467">
    <property type="protein sequence ID" value="UNO48906.1"/>
    <property type="molecule type" value="Genomic_DNA"/>
</dbReference>
<evidence type="ECO:0000256" key="9">
    <source>
        <dbReference type="ARBA" id="ARBA00048540"/>
    </source>
</evidence>
<name>T0CIR4_ALIAG</name>
<evidence type="ECO:0000313" key="13">
    <source>
        <dbReference type="Proteomes" id="UP000829401"/>
    </source>
</evidence>
<feature type="binding site" evidence="11">
    <location>
        <position position="154"/>
    </location>
    <ligand>
        <name>Mg(2+)</name>
        <dbReference type="ChEBI" id="CHEBI:18420"/>
    </ligand>
</feature>
<evidence type="ECO:0000256" key="1">
    <source>
        <dbReference type="ARBA" id="ARBA00011955"/>
    </source>
</evidence>
<dbReference type="STRING" id="1356854.N007_02590"/>
<evidence type="ECO:0000256" key="6">
    <source>
        <dbReference type="ARBA" id="ARBA00022827"/>
    </source>
</evidence>
<dbReference type="Proteomes" id="UP000829401">
    <property type="component" value="Chromosome"/>
</dbReference>
<dbReference type="Pfam" id="PF02424">
    <property type="entry name" value="ApbE"/>
    <property type="match status" value="1"/>
</dbReference>
<dbReference type="Gene3D" id="3.10.520.10">
    <property type="entry name" value="ApbE-like domains"/>
    <property type="match status" value="1"/>
</dbReference>
<keyword evidence="13" id="KW-1185">Reference proteome</keyword>
<proteinExistence type="inferred from homology"/>
<dbReference type="KEGG" id="aaco:K1I37_20345"/>
<protein>
    <recommendedName>
        <fullName evidence="2 10">FAD:protein FMN transferase</fullName>
        <ecNumber evidence="1 10">2.7.1.180</ecNumber>
    </recommendedName>
    <alternativeName>
        <fullName evidence="8 10">Flavin transferase</fullName>
    </alternativeName>
</protein>
<evidence type="ECO:0000256" key="7">
    <source>
        <dbReference type="ARBA" id="ARBA00022842"/>
    </source>
</evidence>
<accession>A0A9E7CYA8</accession>